<dbReference type="Pfam" id="PF00535">
    <property type="entry name" value="Glycos_transf_2"/>
    <property type="match status" value="1"/>
</dbReference>
<dbReference type="GO" id="GO:0016758">
    <property type="term" value="F:hexosyltransferase activity"/>
    <property type="evidence" value="ECO:0007669"/>
    <property type="project" value="UniProtKB-ARBA"/>
</dbReference>
<dbReference type="RefSeq" id="WP_193906831.1">
    <property type="nucleotide sequence ID" value="NZ_PRDL01000001.1"/>
</dbReference>
<dbReference type="InterPro" id="IPR029044">
    <property type="entry name" value="Nucleotide-diphossugar_trans"/>
</dbReference>
<name>A0A928YT84_9GAMM</name>
<proteinExistence type="predicted"/>
<feature type="domain" description="Glycosyltransferase 2-like" evidence="1">
    <location>
        <begin position="12"/>
        <end position="170"/>
    </location>
</feature>
<dbReference type="Gene3D" id="3.90.550.10">
    <property type="entry name" value="Spore Coat Polysaccharide Biosynthesis Protein SpsA, Chain A"/>
    <property type="match status" value="1"/>
</dbReference>
<organism evidence="2 3">
    <name type="scientific">Cellvibrio polysaccharolyticus</name>
    <dbReference type="NCBI Taxonomy" id="2082724"/>
    <lineage>
        <taxon>Bacteria</taxon>
        <taxon>Pseudomonadati</taxon>
        <taxon>Pseudomonadota</taxon>
        <taxon>Gammaproteobacteria</taxon>
        <taxon>Cellvibrionales</taxon>
        <taxon>Cellvibrionaceae</taxon>
        <taxon>Cellvibrio</taxon>
    </lineage>
</organism>
<dbReference type="PANTHER" id="PTHR22916">
    <property type="entry name" value="GLYCOSYLTRANSFERASE"/>
    <property type="match status" value="1"/>
</dbReference>
<evidence type="ECO:0000313" key="3">
    <source>
        <dbReference type="Proteomes" id="UP000652567"/>
    </source>
</evidence>
<sequence>MQDITSTKPLVSIVIATYNMVQYLGQAIDSLLAQDWRPLEIIVVNDGSTDNTDELMKKYEHRPEVKYIPTVNQGQPKAKNIGLRNTTGDFIAFCDADDLWEANKLSLQMPLFNDPKVGVVYSEISNIDENGHRYEKPAVYKRHSGDVKNQMLLRNFVPFGTAVIRRACLDKNGGFDEQFRMGIDWDLWLRYSLDWHFAYIPQRTYIYREWSGQMSTNYRGRYDHAFRILNNFLQQHSQHFDQALVRKAKADMYIGQGNAIAVNESTFFEPLKNYLNGVLICPSYIYGWKSLAKLFLGRHKKQYA</sequence>
<evidence type="ECO:0000313" key="2">
    <source>
        <dbReference type="EMBL" id="MBE8716040.1"/>
    </source>
</evidence>
<reference evidence="2" key="1">
    <citation type="submission" date="2018-07" db="EMBL/GenBank/DDBJ databases">
        <title>Genome assembly of strain Ka43.</title>
        <authorList>
            <person name="Kukolya J."/>
            <person name="Nagy I."/>
            <person name="Horvath B."/>
            <person name="Toth A."/>
        </authorList>
    </citation>
    <scope>NUCLEOTIDE SEQUENCE</scope>
    <source>
        <strain evidence="2">KB43</strain>
    </source>
</reference>
<dbReference type="InterPro" id="IPR001173">
    <property type="entry name" value="Glyco_trans_2-like"/>
</dbReference>
<dbReference type="Proteomes" id="UP000652567">
    <property type="component" value="Unassembled WGS sequence"/>
</dbReference>
<dbReference type="PANTHER" id="PTHR22916:SF3">
    <property type="entry name" value="UDP-GLCNAC:BETAGAL BETA-1,3-N-ACETYLGLUCOSAMINYLTRANSFERASE-LIKE PROTEIN 1"/>
    <property type="match status" value="1"/>
</dbReference>
<protein>
    <submittedName>
        <fullName evidence="2">Glycosyltransferase</fullName>
    </submittedName>
</protein>
<evidence type="ECO:0000259" key="1">
    <source>
        <dbReference type="Pfam" id="PF00535"/>
    </source>
</evidence>
<accession>A0A928YT84</accession>
<comment type="caution">
    <text evidence="2">The sequence shown here is derived from an EMBL/GenBank/DDBJ whole genome shotgun (WGS) entry which is preliminary data.</text>
</comment>
<gene>
    <name evidence="2" type="ORF">C4F51_02425</name>
</gene>
<dbReference type="EMBL" id="PRDL01000001">
    <property type="protein sequence ID" value="MBE8716040.1"/>
    <property type="molecule type" value="Genomic_DNA"/>
</dbReference>
<dbReference type="AlphaFoldDB" id="A0A928YT84"/>
<dbReference type="SUPFAM" id="SSF53448">
    <property type="entry name" value="Nucleotide-diphospho-sugar transferases"/>
    <property type="match status" value="1"/>
</dbReference>
<keyword evidence="3" id="KW-1185">Reference proteome</keyword>